<keyword evidence="3" id="KW-1185">Reference proteome</keyword>
<dbReference type="AlphaFoldDB" id="A0A0C2WQU9"/>
<dbReference type="InterPro" id="IPR059179">
    <property type="entry name" value="MLKL-like_MCAfunc"/>
</dbReference>
<evidence type="ECO:0008006" key="4">
    <source>
        <dbReference type="Google" id="ProtNLM"/>
    </source>
</evidence>
<dbReference type="Gene3D" id="1.20.930.20">
    <property type="entry name" value="Adaptor protein Cbl, N-terminal domain"/>
    <property type="match status" value="1"/>
</dbReference>
<dbReference type="CDD" id="cd21037">
    <property type="entry name" value="MLKL_NTD"/>
    <property type="match status" value="1"/>
</dbReference>
<dbReference type="InParanoid" id="A0A0C2WQU9"/>
<dbReference type="GO" id="GO:0007166">
    <property type="term" value="P:cell surface receptor signaling pathway"/>
    <property type="evidence" value="ECO:0007669"/>
    <property type="project" value="InterPro"/>
</dbReference>
<evidence type="ECO:0000313" key="3">
    <source>
        <dbReference type="Proteomes" id="UP000054549"/>
    </source>
</evidence>
<gene>
    <name evidence="2" type="ORF">M378DRAFT_15048</name>
</gene>
<dbReference type="Proteomes" id="UP000054549">
    <property type="component" value="Unassembled WGS sequence"/>
</dbReference>
<reference evidence="2 3" key="1">
    <citation type="submission" date="2014-04" db="EMBL/GenBank/DDBJ databases">
        <title>Evolutionary Origins and Diversification of the Mycorrhizal Mutualists.</title>
        <authorList>
            <consortium name="DOE Joint Genome Institute"/>
            <consortium name="Mycorrhizal Genomics Consortium"/>
            <person name="Kohler A."/>
            <person name="Kuo A."/>
            <person name="Nagy L.G."/>
            <person name="Floudas D."/>
            <person name="Copeland A."/>
            <person name="Barry K.W."/>
            <person name="Cichocki N."/>
            <person name="Veneault-Fourrey C."/>
            <person name="LaButti K."/>
            <person name="Lindquist E.A."/>
            <person name="Lipzen A."/>
            <person name="Lundell T."/>
            <person name="Morin E."/>
            <person name="Murat C."/>
            <person name="Riley R."/>
            <person name="Ohm R."/>
            <person name="Sun H."/>
            <person name="Tunlid A."/>
            <person name="Henrissat B."/>
            <person name="Grigoriev I.V."/>
            <person name="Hibbett D.S."/>
            <person name="Martin F."/>
        </authorList>
    </citation>
    <scope>NUCLEOTIDE SEQUENCE [LARGE SCALE GENOMIC DNA]</scope>
    <source>
        <strain evidence="2 3">Koide BX008</strain>
    </source>
</reference>
<accession>A0A0C2WQU9</accession>
<evidence type="ECO:0000256" key="1">
    <source>
        <dbReference type="SAM" id="MobiDB-lite"/>
    </source>
</evidence>
<feature type="region of interest" description="Disordered" evidence="1">
    <location>
        <begin position="184"/>
        <end position="218"/>
    </location>
</feature>
<dbReference type="OrthoDB" id="192148at2759"/>
<proteinExistence type="predicted"/>
<protein>
    <recommendedName>
        <fullName evidence="4">NACHT-NTPase and P-loop NTPases N-terminal domain-containing protein</fullName>
    </recommendedName>
</protein>
<evidence type="ECO:0000313" key="2">
    <source>
        <dbReference type="EMBL" id="KIL59096.1"/>
    </source>
</evidence>
<dbReference type="HOGENOM" id="CLU_1111136_0_0_1"/>
<feature type="region of interest" description="Disordered" evidence="1">
    <location>
        <begin position="1"/>
        <end position="20"/>
    </location>
</feature>
<dbReference type="InterPro" id="IPR036537">
    <property type="entry name" value="Adaptor_Cbl_N_dom_sf"/>
</dbReference>
<feature type="compositionally biased region" description="Basic and acidic residues" evidence="1">
    <location>
        <begin position="1"/>
        <end position="13"/>
    </location>
</feature>
<dbReference type="EMBL" id="KN818322">
    <property type="protein sequence ID" value="KIL59096.1"/>
    <property type="molecule type" value="Genomic_DNA"/>
</dbReference>
<dbReference type="STRING" id="946122.A0A0C2WQU9"/>
<sequence>MPQEQRHEHDKSRLSSPSGQVISEVSSTVLKALDAVAKYFPVPGIAQAASLALRISDTVQKANFNQVAFSRLADDAAQLVYVIFCTYKDITKEEDVDANLKTNLDDVLKVLLDIQELANHSTSRGKIVGLLRSNADEDKIKECRRRLQHCLTKFGFESDLTIRLMVTKLTAQNERMMEMLEKRRNENGNGDNDRRGNIDGHDDQDQGHDAPNKLKGDRDFQKRGVAQESASIAITIGSDTNFSGASGIAIGSNNQVNHGSRSVQ</sequence>
<name>A0A0C2WQU9_AMAMK</name>
<organism evidence="2 3">
    <name type="scientific">Amanita muscaria (strain Koide BX008)</name>
    <dbReference type="NCBI Taxonomy" id="946122"/>
    <lineage>
        <taxon>Eukaryota</taxon>
        <taxon>Fungi</taxon>
        <taxon>Dikarya</taxon>
        <taxon>Basidiomycota</taxon>
        <taxon>Agaricomycotina</taxon>
        <taxon>Agaricomycetes</taxon>
        <taxon>Agaricomycetidae</taxon>
        <taxon>Agaricales</taxon>
        <taxon>Pluteineae</taxon>
        <taxon>Amanitaceae</taxon>
        <taxon>Amanita</taxon>
    </lineage>
</organism>